<dbReference type="GO" id="GO:0005829">
    <property type="term" value="C:cytosol"/>
    <property type="evidence" value="ECO:0007669"/>
    <property type="project" value="TreeGrafter"/>
</dbReference>
<evidence type="ECO:0000256" key="11">
    <source>
        <dbReference type="ARBA" id="ARBA00044190"/>
    </source>
</evidence>
<reference evidence="14 15" key="1">
    <citation type="journal article" date="2009" name="J. Bacteriol.">
        <title>Draft genome sequence of the extremely acidophilic bacterium Acidithiobacillus caldus ATCC 51756 reveals metabolic versatility in the genus Acidithiobacillus.</title>
        <authorList>
            <person name="Valdes J."/>
            <person name="Quatrini R."/>
            <person name="Hallberg K."/>
            <person name="Dopson M."/>
            <person name="Valenzuela P.D."/>
            <person name="Holmes D.S."/>
        </authorList>
    </citation>
    <scope>NUCLEOTIDE SEQUENCE [LARGE SCALE GENOMIC DNA]</scope>
    <source>
        <strain evidence="15">ATCC 51756 / DSM 8584 / KU</strain>
    </source>
</reference>
<dbReference type="Pfam" id="PF01075">
    <property type="entry name" value="Glyco_transf_9"/>
    <property type="match status" value="1"/>
</dbReference>
<sequence length="339" mass="37268">MKLLLVKTSSLGDVLHTLPAVTDLSLAHPDWELHWLLEPAYAPIAALHPFVRRVWPFSLRDLKRHWWRAPQAIQALRRELRRQGYAGVLDSQGLVKSALLARLPGVPVFGLDRHSAREPLACRAYHRTATVSWDLPATERNRYLFADLLGYAKPQGRPEARLRVPPASRERALVEACRPFVWGFHGSARANKLWPQEHWAALAGSLASRGLNLLMPAGNVAERDRVTALSHRCANVRLLPALAVADILALLPLGRAFVGVDTGFSYLASAVDLRGVTLYGPTADEQSPYAPRQLVLHSPRSCAPSCSRLRCALPAPYAACMSAIAPESVLAALTPLLED</sequence>
<dbReference type="PANTHER" id="PTHR30160:SF19">
    <property type="entry name" value="LIPOPOLYSACCHARIDE HEPTOSYLTRANSFERASE 1"/>
    <property type="match status" value="1"/>
</dbReference>
<evidence type="ECO:0000256" key="1">
    <source>
        <dbReference type="ARBA" id="ARBA00004515"/>
    </source>
</evidence>
<protein>
    <recommendedName>
        <fullName evidence="11">Lipopolysaccharide heptosyltransferase 1</fullName>
        <ecNumber evidence="10">2.4.99.23</ecNumber>
    </recommendedName>
    <alternativeName>
        <fullName evidence="12">ADP-heptose:lipopolysaccharide heptosyltransferase I</fullName>
    </alternativeName>
</protein>
<dbReference type="InterPro" id="IPR051199">
    <property type="entry name" value="LPS_LOS_Heptosyltrfase"/>
</dbReference>
<dbReference type="SUPFAM" id="SSF53756">
    <property type="entry name" value="UDP-Glycosyltransferase/glycogen phosphorylase"/>
    <property type="match status" value="1"/>
</dbReference>
<dbReference type="AlphaFoldDB" id="A0A060A283"/>
<evidence type="ECO:0000256" key="3">
    <source>
        <dbReference type="ARBA" id="ARBA00022475"/>
    </source>
</evidence>
<evidence type="ECO:0000256" key="2">
    <source>
        <dbReference type="ARBA" id="ARBA00004713"/>
    </source>
</evidence>
<gene>
    <name evidence="14" type="ORF">Acaty_c2482</name>
</gene>
<dbReference type="CDD" id="cd03789">
    <property type="entry name" value="GT9_LPS_heptosyltransferase"/>
    <property type="match status" value="1"/>
</dbReference>
<name>A0A060A283_ACICK</name>
<comment type="subcellular location">
    <subcellularLocation>
        <location evidence="1">Cell inner membrane</location>
        <topology evidence="1">Peripheral membrane protein</topology>
        <orientation evidence="1">Cytoplasmic side</orientation>
    </subcellularLocation>
</comment>
<evidence type="ECO:0000256" key="6">
    <source>
        <dbReference type="ARBA" id="ARBA00022679"/>
    </source>
</evidence>
<evidence type="ECO:0000256" key="8">
    <source>
        <dbReference type="ARBA" id="ARBA00023136"/>
    </source>
</evidence>
<comment type="similarity">
    <text evidence="9">Belongs to the glycosyltransferase 9 family.</text>
</comment>
<evidence type="ECO:0000256" key="12">
    <source>
        <dbReference type="ARBA" id="ARBA00044330"/>
    </source>
</evidence>
<evidence type="ECO:0000313" key="14">
    <source>
        <dbReference type="EMBL" id="AIA56326.1"/>
    </source>
</evidence>
<evidence type="ECO:0000313" key="15">
    <source>
        <dbReference type="Proteomes" id="UP000005522"/>
    </source>
</evidence>
<keyword evidence="6 14" id="KW-0808">Transferase</keyword>
<comment type="pathway">
    <text evidence="2">Bacterial outer membrane biogenesis; LPS core biosynthesis.</text>
</comment>
<dbReference type="PANTHER" id="PTHR30160">
    <property type="entry name" value="TETRAACYLDISACCHARIDE 4'-KINASE-RELATED"/>
    <property type="match status" value="1"/>
</dbReference>
<proteinExistence type="inferred from homology"/>
<evidence type="ECO:0000256" key="7">
    <source>
        <dbReference type="ARBA" id="ARBA00022985"/>
    </source>
</evidence>
<dbReference type="InterPro" id="IPR011908">
    <property type="entry name" value="LipoPS_heptosylTferase-I"/>
</dbReference>
<evidence type="ECO:0000256" key="5">
    <source>
        <dbReference type="ARBA" id="ARBA00022676"/>
    </source>
</evidence>
<dbReference type="Gene3D" id="3.40.50.2000">
    <property type="entry name" value="Glycogen Phosphorylase B"/>
    <property type="match status" value="2"/>
</dbReference>
<dbReference type="eggNOG" id="COG0859">
    <property type="taxonomic scope" value="Bacteria"/>
</dbReference>
<evidence type="ECO:0000256" key="9">
    <source>
        <dbReference type="ARBA" id="ARBA00043995"/>
    </source>
</evidence>
<dbReference type="EC" id="2.4.99.23" evidence="10"/>
<keyword evidence="5 14" id="KW-0328">Glycosyltransferase</keyword>
<dbReference type="GO" id="GO:0005886">
    <property type="term" value="C:plasma membrane"/>
    <property type="evidence" value="ECO:0007669"/>
    <property type="project" value="UniProtKB-SubCell"/>
</dbReference>
<dbReference type="KEGG" id="acz:Acaty_c2482"/>
<organism evidence="14 15">
    <name type="scientific">Acidithiobacillus caldus (strain ATCC 51756 / DSM 8584 / KU)</name>
    <dbReference type="NCBI Taxonomy" id="637389"/>
    <lineage>
        <taxon>Bacteria</taxon>
        <taxon>Pseudomonadati</taxon>
        <taxon>Pseudomonadota</taxon>
        <taxon>Acidithiobacillia</taxon>
        <taxon>Acidithiobacillales</taxon>
        <taxon>Acidithiobacillaceae</taxon>
        <taxon>Acidithiobacillus</taxon>
    </lineage>
</organism>
<evidence type="ECO:0000256" key="4">
    <source>
        <dbReference type="ARBA" id="ARBA00022519"/>
    </source>
</evidence>
<keyword evidence="3" id="KW-1003">Cell membrane</keyword>
<evidence type="ECO:0000256" key="13">
    <source>
        <dbReference type="ARBA" id="ARBA00049201"/>
    </source>
</evidence>
<dbReference type="GO" id="GO:0009244">
    <property type="term" value="P:lipopolysaccharide core region biosynthetic process"/>
    <property type="evidence" value="ECO:0007669"/>
    <property type="project" value="InterPro"/>
</dbReference>
<keyword evidence="4" id="KW-0997">Cell inner membrane</keyword>
<keyword evidence="8" id="KW-0472">Membrane</keyword>
<dbReference type="GO" id="GO:0008713">
    <property type="term" value="F:ADP-heptose-lipopolysaccharide heptosyltransferase activity"/>
    <property type="evidence" value="ECO:0007669"/>
    <property type="project" value="TreeGrafter"/>
</dbReference>
<dbReference type="InterPro" id="IPR002201">
    <property type="entry name" value="Glyco_trans_9"/>
</dbReference>
<keyword evidence="7" id="KW-0448">Lipopolysaccharide biosynthesis</keyword>
<evidence type="ECO:0000256" key="10">
    <source>
        <dbReference type="ARBA" id="ARBA00044041"/>
    </source>
</evidence>
<dbReference type="EMBL" id="CP005986">
    <property type="protein sequence ID" value="AIA56326.1"/>
    <property type="molecule type" value="Genomic_DNA"/>
</dbReference>
<dbReference type="HOGENOM" id="CLU_038371_6_0_6"/>
<dbReference type="RefSeq" id="WP_004869085.1">
    <property type="nucleotide sequence ID" value="NZ_CP005986.1"/>
</dbReference>
<dbReference type="NCBIfam" id="TIGR02193">
    <property type="entry name" value="heptsyl_trn_I"/>
    <property type="match status" value="1"/>
</dbReference>
<dbReference type="Proteomes" id="UP000005522">
    <property type="component" value="Chromosome"/>
</dbReference>
<comment type="catalytic activity">
    <reaction evidence="13">
        <text>an alpha-Kdo-(2-&gt;4)-alpha-Kdo-(2-&gt;6)-lipid A + ADP-L-glycero-beta-D-manno-heptose = an L-alpha-D-Hep-(1-&gt;5)-[alpha-Kdo-(2-&gt;4)]-alpha-Kdo-(2-&gt;6)-lipid A + ADP + H(+)</text>
        <dbReference type="Rhea" id="RHEA:74067"/>
        <dbReference type="ChEBI" id="CHEBI:15378"/>
        <dbReference type="ChEBI" id="CHEBI:61506"/>
        <dbReference type="ChEBI" id="CHEBI:176431"/>
        <dbReference type="ChEBI" id="CHEBI:193068"/>
        <dbReference type="ChEBI" id="CHEBI:456216"/>
        <dbReference type="EC" id="2.4.99.23"/>
    </reaction>
</comment>
<accession>A0A060A283</accession>